<evidence type="ECO:0000256" key="8">
    <source>
        <dbReference type="ARBA" id="ARBA00023002"/>
    </source>
</evidence>
<evidence type="ECO:0000313" key="12">
    <source>
        <dbReference type="Proteomes" id="UP000269208"/>
    </source>
</evidence>
<dbReference type="EMBL" id="LR134190">
    <property type="protein sequence ID" value="VEB56445.1"/>
    <property type="molecule type" value="Genomic_DNA"/>
</dbReference>
<dbReference type="PANTHER" id="PTHR13847:SF283">
    <property type="entry name" value="TRNA 5-METHYLAMINOMETHYL-2-THIOURIDINE BIOSYNTHESIS BIFUNCTIONAL PROTEIN MNMC"/>
    <property type="match status" value="1"/>
</dbReference>
<dbReference type="GO" id="GO:0005737">
    <property type="term" value="C:cytoplasm"/>
    <property type="evidence" value="ECO:0007669"/>
    <property type="project" value="TreeGrafter"/>
</dbReference>
<dbReference type="SUPFAM" id="SSF51905">
    <property type="entry name" value="FAD/NAD(P)-binding domain"/>
    <property type="match status" value="1"/>
</dbReference>
<sequence length="349" mass="38142">MTPPLIAFFPTAFTFARRLYDALPVSFDHDWCGVTQLGWDEKSQQKIAQMLSLALPAGLASALNAEEAEQAVGVTTRCGGITYPAGGWLCPEQLTRAVIALATEQGLQTRFRHTLTSLVAQESRWQLRFMSGETASHETVVLANGHQINRFDQTRPLPVYAVGGQVSHIPTTPALSALRQVLCYDGYLTPQNPHNQQHCIGASYHRGDESTVWREEDQRQNRQRLLDCFPDAKWATEVDVSGNSARCGVRCATRDHLPMVGNVPDYHATLTHYADLADNKTSAAPAPVYPGLFMLGALGSRGLCSAPLCAEILAAQMSNEPIPLDAGTLAALNPNRLWVRKLLKGKAVK</sequence>
<dbReference type="GO" id="GO:0032259">
    <property type="term" value="P:methylation"/>
    <property type="evidence" value="ECO:0007669"/>
    <property type="project" value="UniProtKB-KW"/>
</dbReference>
<accession>A0A447TYU8</accession>
<evidence type="ECO:0000256" key="6">
    <source>
        <dbReference type="ARBA" id="ARBA00022694"/>
    </source>
</evidence>
<dbReference type="AlphaFoldDB" id="A0A447TYU8"/>
<name>A0A447TYU8_SALET</name>
<evidence type="ECO:0000256" key="1">
    <source>
        <dbReference type="ARBA" id="ARBA00022490"/>
    </source>
</evidence>
<evidence type="ECO:0000313" key="11">
    <source>
        <dbReference type="EMBL" id="VEB56445.1"/>
    </source>
</evidence>
<dbReference type="Pfam" id="PF01266">
    <property type="entry name" value="DAO"/>
    <property type="match status" value="1"/>
</dbReference>
<protein>
    <submittedName>
        <fullName evidence="11">5-methylaminomethyl-2-thiouridine methyltransferase</fullName>
    </submittedName>
</protein>
<dbReference type="PANTHER" id="PTHR13847">
    <property type="entry name" value="SARCOSINE DEHYDROGENASE-RELATED"/>
    <property type="match status" value="1"/>
</dbReference>
<organism evidence="11 12">
    <name type="scientific">Salmonella enterica I</name>
    <dbReference type="NCBI Taxonomy" id="59201"/>
    <lineage>
        <taxon>Bacteria</taxon>
        <taxon>Pseudomonadati</taxon>
        <taxon>Pseudomonadota</taxon>
        <taxon>Gammaproteobacteria</taxon>
        <taxon>Enterobacterales</taxon>
        <taxon>Enterobacteriaceae</taxon>
        <taxon>Salmonella</taxon>
    </lineage>
</organism>
<keyword evidence="8" id="KW-0560">Oxidoreductase</keyword>
<keyword evidence="2 11" id="KW-0489">Methyltransferase</keyword>
<evidence type="ECO:0000256" key="3">
    <source>
        <dbReference type="ARBA" id="ARBA00022630"/>
    </source>
</evidence>
<evidence type="ECO:0000256" key="2">
    <source>
        <dbReference type="ARBA" id="ARBA00022603"/>
    </source>
</evidence>
<dbReference type="GO" id="GO:0016645">
    <property type="term" value="F:oxidoreductase activity, acting on the CH-NH group of donors"/>
    <property type="evidence" value="ECO:0007669"/>
    <property type="project" value="InterPro"/>
</dbReference>
<dbReference type="Gene3D" id="3.50.50.60">
    <property type="entry name" value="FAD/NAD(P)-binding domain"/>
    <property type="match status" value="1"/>
</dbReference>
<keyword evidence="1" id="KW-0963">Cytoplasm</keyword>
<feature type="domain" description="FAD dependent oxidoreductase" evidence="10">
    <location>
        <begin position="16"/>
        <end position="315"/>
    </location>
</feature>
<gene>
    <name evidence="11" type="primary">mnmC_1</name>
    <name evidence="11" type="ORF">NCTC6754_04377</name>
</gene>
<dbReference type="GO" id="GO:0002098">
    <property type="term" value="P:tRNA wobble uridine modification"/>
    <property type="evidence" value="ECO:0007669"/>
    <property type="project" value="TreeGrafter"/>
</dbReference>
<keyword evidence="7" id="KW-0274">FAD</keyword>
<dbReference type="Proteomes" id="UP000269208">
    <property type="component" value="Chromosome"/>
</dbReference>
<evidence type="ECO:0000256" key="7">
    <source>
        <dbReference type="ARBA" id="ARBA00022827"/>
    </source>
</evidence>
<evidence type="ECO:0000256" key="4">
    <source>
        <dbReference type="ARBA" id="ARBA00022679"/>
    </source>
</evidence>
<proteinExistence type="predicted"/>
<keyword evidence="9" id="KW-0511">Multifunctional enzyme</keyword>
<dbReference type="InterPro" id="IPR036188">
    <property type="entry name" value="FAD/NAD-bd_sf"/>
</dbReference>
<keyword evidence="4 11" id="KW-0808">Transferase</keyword>
<reference evidence="11 12" key="1">
    <citation type="submission" date="2018-12" db="EMBL/GenBank/DDBJ databases">
        <authorList>
            <consortium name="Pathogen Informatics"/>
        </authorList>
    </citation>
    <scope>NUCLEOTIDE SEQUENCE [LARGE SCALE GENOMIC DNA]</scope>
    <source>
        <strain evidence="11 12">NCTC6754</strain>
    </source>
</reference>
<dbReference type="InterPro" id="IPR017610">
    <property type="entry name" value="tRNA_S-uridine_synth_MnmC_C"/>
</dbReference>
<dbReference type="InterPro" id="IPR006076">
    <property type="entry name" value="FAD-dep_OxRdtase"/>
</dbReference>
<evidence type="ECO:0000256" key="5">
    <source>
        <dbReference type="ARBA" id="ARBA00022691"/>
    </source>
</evidence>
<evidence type="ECO:0000256" key="9">
    <source>
        <dbReference type="ARBA" id="ARBA00023268"/>
    </source>
</evidence>
<keyword evidence="3" id="KW-0285">Flavoprotein</keyword>
<dbReference type="GO" id="GO:0004808">
    <property type="term" value="F:tRNA (5-methylaminomethyl-2-thiouridylate)(34)-methyltransferase activity"/>
    <property type="evidence" value="ECO:0007669"/>
    <property type="project" value="TreeGrafter"/>
</dbReference>
<evidence type="ECO:0000259" key="10">
    <source>
        <dbReference type="Pfam" id="PF01266"/>
    </source>
</evidence>
<keyword evidence="6" id="KW-0819">tRNA processing</keyword>
<dbReference type="NCBIfam" id="TIGR03197">
    <property type="entry name" value="MnmC_Cterm"/>
    <property type="match status" value="1"/>
</dbReference>
<dbReference type="Gene3D" id="3.30.9.10">
    <property type="entry name" value="D-Amino Acid Oxidase, subunit A, domain 2"/>
    <property type="match status" value="1"/>
</dbReference>
<keyword evidence="5" id="KW-0949">S-adenosyl-L-methionine</keyword>